<reference evidence="1 2" key="1">
    <citation type="submission" date="2019-09" db="EMBL/GenBank/DDBJ databases">
        <title>Ecophysiology of the spiral-shaped methanotroph Methylospira mobilis as revealed by the complete genome sequence.</title>
        <authorList>
            <person name="Oshkin I.Y."/>
            <person name="Dedysh S.N."/>
            <person name="Miroshnikov K."/>
            <person name="Danilova O.V."/>
            <person name="Hakobyan A."/>
            <person name="Liesack W."/>
        </authorList>
    </citation>
    <scope>NUCLEOTIDE SEQUENCE [LARGE SCALE GENOMIC DNA]</scope>
    <source>
        <strain evidence="1 2">Shm1</strain>
    </source>
</reference>
<dbReference type="RefSeq" id="WP_153247530.1">
    <property type="nucleotide sequence ID" value="NZ_CP044205.1"/>
</dbReference>
<evidence type="ECO:0000313" key="1">
    <source>
        <dbReference type="EMBL" id="QFY41547.1"/>
    </source>
</evidence>
<gene>
    <name evidence="1" type="ORF">F6R98_02005</name>
</gene>
<dbReference type="Pfam" id="PF20306">
    <property type="entry name" value="Sp-DndD"/>
    <property type="match status" value="1"/>
</dbReference>
<dbReference type="InParanoid" id="A0A5Q0BH98"/>
<sequence length="65" mass="7289">MNEKHKGILRELASSYGIPGELADDMAALIEKYPDLSQWGSQANLRRDLEKTVESALTNKLVLME</sequence>
<dbReference type="InterPro" id="IPR046882">
    <property type="entry name" value="Sp-DndD"/>
</dbReference>
<keyword evidence="2" id="KW-1185">Reference proteome</keyword>
<proteinExistence type="predicted"/>
<dbReference type="AlphaFoldDB" id="A0A5Q0BH98"/>
<dbReference type="OrthoDB" id="5573011at2"/>
<accession>A0A5Q0BH98</accession>
<dbReference type="KEGG" id="mmob:F6R98_02005"/>
<dbReference type="EMBL" id="CP044205">
    <property type="protein sequence ID" value="QFY41547.1"/>
    <property type="molecule type" value="Genomic_DNA"/>
</dbReference>
<organism evidence="1 2">
    <name type="scientific">Candidatus Methylospira mobilis</name>
    <dbReference type="NCBI Taxonomy" id="1808979"/>
    <lineage>
        <taxon>Bacteria</taxon>
        <taxon>Pseudomonadati</taxon>
        <taxon>Pseudomonadota</taxon>
        <taxon>Gammaproteobacteria</taxon>
        <taxon>Methylococcales</taxon>
        <taxon>Methylococcaceae</taxon>
        <taxon>Candidatus Methylospira</taxon>
    </lineage>
</organism>
<name>A0A5Q0BH98_9GAMM</name>
<evidence type="ECO:0000313" key="2">
    <source>
        <dbReference type="Proteomes" id="UP000325755"/>
    </source>
</evidence>
<protein>
    <submittedName>
        <fullName evidence="1">Uncharacterized protein</fullName>
    </submittedName>
</protein>
<dbReference type="Proteomes" id="UP000325755">
    <property type="component" value="Chromosome"/>
</dbReference>